<accession>A0A813KU43</accession>
<feature type="compositionally biased region" description="Basic and acidic residues" evidence="1">
    <location>
        <begin position="2702"/>
        <end position="2715"/>
    </location>
</feature>
<organism evidence="3 4">
    <name type="scientific">Polarella glacialis</name>
    <name type="common">Dinoflagellate</name>
    <dbReference type="NCBI Taxonomy" id="89957"/>
    <lineage>
        <taxon>Eukaryota</taxon>
        <taxon>Sar</taxon>
        <taxon>Alveolata</taxon>
        <taxon>Dinophyceae</taxon>
        <taxon>Suessiales</taxon>
        <taxon>Suessiaceae</taxon>
        <taxon>Polarella</taxon>
    </lineage>
</organism>
<sequence>PKPNEPFWFFGVTWSGVLTIVAEFGVYYCGTLCTTLGFAVKWVYWLLFGIAMIGFMQLTRLSYVWVMRPAVLLLWSFYRYMAGYGTWSAVRQAQGNNIFKPNWVGPITAIPWTSQYAQADVRGRGQGQKPHDLLATDGTAVARLRHGTIRGRTNRHGFVCKCETVHATSHRYWRVALEDENSTVHLRAADPCSWPDTCAIHVLASAVVPQDQDLDVTDIANNGPLGRCCTVVLRLSSCCCRKSCKTAQVCCCRRRVSRPAEVKRPLDPESEPESEGPTEEACQADQIGLAEPGFSSALCNEPCQDVARGKSAQLLRADATVSCPEGLVEADGWTFRTCERHRDAYAASRAKRGCAVEDCPELGKASPGRPRLCKLHAALEEKPCAKPSKRGKVELAPVVEAAEPNLGMADAEAVADSGPAAAWSLAEESKEFMAAFLRLALEGYDDDTALLFLDDGSKGTMEIRGILQEAACFYLARLPPGYPVAARQAILRLQKWQAPSGAEDPALALMFAMPALATNDGSAFPPPSIAAAPVAPPPAPSPAVAPWTVLHPSMPSFGQSPPQDFGGQVPTGPNVLSFFKPRTGQVHPTLAPPDLRLLHAGAYSTAPQGPNTAAPVDATAKALQAIARAVSSQSESASIDRGKLGSIGRGEERLVFILRACEHFTVTLGPGVTGKELFHALRAAATQSQPLLRQVKFPCNLTNRHCYGIAAVQHGGRPPPDDALSVADFPRCSEEDFDTYSKTADVKNEKRPRAPTTVSQWYRAALPFLLKLSEEQSYAWPAQMVFAAWEELWGRFVEEVREIDRQLLRSMGEESPTFERMRFFATAPDAQGEPWLRLPRTFCLEGPLEYFQTDILARHGRLFLKLPPNEHGRSLDQRPKDSAGKYLCWDAASHAGCLRAKECTHAHKSIGYKTVDWSVQLQLLRRGGVKEDKRLSEAEALAQMASIRQTQEAKAAENVQDGKTLKPRLRRLANSQKSPVRFAPGSQELFEAETTSTVHIEEVFDDRVGEAPTSWQPPLELTSFDPTDLESSLQRLLQGPDCSWYTNVHQAVKTHAPELSELPAAAQARAATVQFVDDHPKLATVRQTDGLLGAASGMLRVDPSKVGEDQVEIGQLVWNDGVGQGPFTWRGELWKMLDFQDTLPLTAQQSSQIQDCTCEPEPRQCLPLHVAAGILQVRTRCIPTLEKVRKAAAAIRSEMTQQAVEATEALGVCPDHMSRAESDLRVFLHDLLHWGHDKDYRTLAACPPASLAELCLAIVRVDAHRRPTVETVCGVNFDGATDRQVWLLVYKGHMRLLLPPTLRRVDPGAREVLAAGWEAHMEAAGRSEACVLAKALTICPRCPTEKHPGLPADGVFRTGKEIGAFGSATLRSPKAGMHPVAELKRTDWPADTPVTDAELRTWLGEEAATFSRLMASGQPLDFLEVYAGAGRSAEAVKLLGGSAICLGLRRGQDFCKAKDRHYAMRMISHLKPRHVWMAFPRKTSCCWVALNSTGGTDMAICREEGLLHLRFSLALGASQVQAGCKAHLENPLPSRAWKEPMAIKALAAVDLSLQLRGAHRRSGFAEWSPLRAACFTPGPSLEHSLEHEDQEPAPLSKEEARSTPSIRGESEAPQPEEEARSTPWGNAGLKSQQCLLPTITTNGSSTTKNYNQEHVARAVHLGNEVLKAAGGWQPAAEIMQKVWEARSGSHFEGLGASSLDGLVDHLLLNYARHVAKNGVDPRYQGDLHDRLSRPPHPSMNGHLQESMAQIWKDARKGRVLLCSQSSDELLKGVVSVPLARVPKYNPDRTLSEQGRTAWDAKQVTEGCDKGRHPPALQPRHSEVARVLLWWEVRFPGVKMLASKKDISDAFKWLWLVANGVRLFAADIPGLEFDLDGLITVLYLTMTFGWTGAPGEFMLYAWLLKLLHATHEPTDPRWHDTTPYHSFYLMDDQVLLGPDLGMRPWMSAQLAEQLTRQVLGDGALNLAKDEEQGRLEDEKLIWGLKYDLSRMVRSLPPAKLEKAAYLLHLPDFDYGSCELRGNQQLWLSVMPHLAPLLGATNALLGPPVKGGKAKAKGNRAAQQAAWLLFWESVELQRVLVESRTEWATRFTHPLIAALDLAEVLSLPRVSDWVVWCSGDATLARIGAVDWTFGVAFAEDAVPLFESILAMLDEAESEAMLDEEGTGLRASLDAVDEAGPGASKPLRTLEEEWQLIVSLTELLTVVMLASTRATAWTGRVVLYFGDISNVIQWLASRQAGNPVARYLLQVLTAIETVHGFHLHGVFLRTYHNVTADALTREAAGPVLTRLGLEQVQPEVWAQHLDRGWRKRALLRAHQSEADTGAALRISSRRYATALPMTLNFSVAELFAATGTYVRAALDERLKACIHDDSAHLPGLFPKAGLSGWPEGGGAEGTPDSHQLILMASLGSRQGEAVKLLRELAEKHRPVALWLDASPGWKEELAVTALSQLGYTVSVVEAKGRALRDQVWWQRKVLAAVMAPARMAPLNFLAEVEEQPKLHHVSWRVPDKRAPKEGRLEDALQWSATVPHLGLHTPKPVGFWKRNADHKIPLRDAKRALPGLHTSSWEGNSAPPLCLIEEGRPLAKMRIITPKEAFLLMGGKPQELRESHEECARLQLASAPPLLAQIAVRWAKAAVAESPPEAEKVGVCHLAWEAQAWAAVKGWLDTRARELALPGSPPDPARRFAPGVNKERRAGGKGKSKGKDKSGDDELRYI</sequence>
<feature type="transmembrane region" description="Helical" evidence="2">
    <location>
        <begin position="6"/>
        <end position="30"/>
    </location>
</feature>
<keyword evidence="2" id="KW-1133">Transmembrane helix</keyword>
<keyword evidence="2" id="KW-0472">Membrane</keyword>
<reference evidence="3" key="1">
    <citation type="submission" date="2021-02" db="EMBL/GenBank/DDBJ databases">
        <authorList>
            <person name="Dougan E. K."/>
            <person name="Rhodes N."/>
            <person name="Thang M."/>
            <person name="Chan C."/>
        </authorList>
    </citation>
    <scope>NUCLEOTIDE SEQUENCE</scope>
</reference>
<feature type="region of interest" description="Disordered" evidence="1">
    <location>
        <begin position="2672"/>
        <end position="2715"/>
    </location>
</feature>
<name>A0A813KU43_POLGL</name>
<proteinExistence type="predicted"/>
<dbReference type="Proteomes" id="UP000626109">
    <property type="component" value="Unassembled WGS sequence"/>
</dbReference>
<dbReference type="EMBL" id="CAJNNW010032309">
    <property type="protein sequence ID" value="CAE8712342.1"/>
    <property type="molecule type" value="Genomic_DNA"/>
</dbReference>
<feature type="non-terminal residue" evidence="3">
    <location>
        <position position="1"/>
    </location>
</feature>
<evidence type="ECO:0000256" key="1">
    <source>
        <dbReference type="SAM" id="MobiDB-lite"/>
    </source>
</evidence>
<evidence type="ECO:0000313" key="4">
    <source>
        <dbReference type="Proteomes" id="UP000626109"/>
    </source>
</evidence>
<comment type="caution">
    <text evidence="3">The sequence shown here is derived from an EMBL/GenBank/DDBJ whole genome shotgun (WGS) entry which is preliminary data.</text>
</comment>
<evidence type="ECO:0000313" key="3">
    <source>
        <dbReference type="EMBL" id="CAE8712342.1"/>
    </source>
</evidence>
<protein>
    <submittedName>
        <fullName evidence="3">Uncharacterized protein</fullName>
    </submittedName>
</protein>
<evidence type="ECO:0000256" key="2">
    <source>
        <dbReference type="SAM" id="Phobius"/>
    </source>
</evidence>
<keyword evidence="2" id="KW-0812">Transmembrane</keyword>
<gene>
    <name evidence="3" type="ORF">PGLA2088_LOCUS36994</name>
</gene>
<feature type="region of interest" description="Disordered" evidence="1">
    <location>
        <begin position="1578"/>
        <end position="1627"/>
    </location>
</feature>
<feature type="non-terminal residue" evidence="3">
    <location>
        <position position="2715"/>
    </location>
</feature>
<feature type="transmembrane region" description="Helical" evidence="2">
    <location>
        <begin position="42"/>
        <end position="66"/>
    </location>
</feature>